<evidence type="ECO:0000256" key="8">
    <source>
        <dbReference type="ARBA" id="ARBA00022741"/>
    </source>
</evidence>
<keyword evidence="9" id="KW-0342">GTP-binding</keyword>
<comment type="function">
    <text evidence="11">Catalyzes the conversion of uracil and 5-phospho-alpha-D-ribose 1-diphosphate (PRPP) to UMP and diphosphate.</text>
</comment>
<dbReference type="AlphaFoldDB" id="A0A6P1NEM8"/>
<evidence type="ECO:0000313" key="15">
    <source>
        <dbReference type="EMBL" id="QHI95863.1"/>
    </source>
</evidence>
<dbReference type="FunFam" id="3.40.50.2020:FF:000003">
    <property type="entry name" value="Uracil phosphoribosyltransferase"/>
    <property type="match status" value="1"/>
</dbReference>
<evidence type="ECO:0000256" key="10">
    <source>
        <dbReference type="ARBA" id="ARBA00052919"/>
    </source>
</evidence>
<dbReference type="InterPro" id="IPR029057">
    <property type="entry name" value="PRTase-like"/>
</dbReference>
<evidence type="ECO:0000256" key="6">
    <source>
        <dbReference type="ARBA" id="ARBA00022676"/>
    </source>
</evidence>
<dbReference type="SUPFAM" id="SSF53271">
    <property type="entry name" value="PRTase-like"/>
    <property type="match status" value="1"/>
</dbReference>
<keyword evidence="7 15" id="KW-0808">Transferase</keyword>
<evidence type="ECO:0000256" key="7">
    <source>
        <dbReference type="ARBA" id="ARBA00022679"/>
    </source>
</evidence>
<dbReference type="CDD" id="cd06223">
    <property type="entry name" value="PRTases_typeI"/>
    <property type="match status" value="1"/>
</dbReference>
<dbReference type="GO" id="GO:0044206">
    <property type="term" value="P:UMP salvage"/>
    <property type="evidence" value="ECO:0007669"/>
    <property type="project" value="UniProtKB-UniPathway"/>
</dbReference>
<sequence length="210" mass="23189">MLRNVQIIDHPLVHHKLSFLRDRSLPIVEFRAIVRELSVLLAYEATKELSLKEKRITLPDGTICVAKKLEDDTLCFMPILRAGNALLAGMLDFVPTASVGHIVVQRHHSTLEAQEYYFKAPDKLEKKLCIVLDPMLATGHSAIAAIHRIKKAGVKELIFACLVAAPEGVKALSEAHPDVRIITCSIDEGLDQKSYIVPGLGDAGDRFYGT</sequence>
<dbReference type="PANTHER" id="PTHR32315">
    <property type="entry name" value="ADENINE PHOSPHORIBOSYLTRANSFERASE"/>
    <property type="match status" value="1"/>
</dbReference>
<dbReference type="NCBIfam" id="NF001097">
    <property type="entry name" value="PRK00129.1"/>
    <property type="match status" value="1"/>
</dbReference>
<dbReference type="KEGG" id="bomb:GT348_06045"/>
<proteinExistence type="inferred from homology"/>
<keyword evidence="6 15" id="KW-0328">Glycosyltransferase</keyword>
<keyword evidence="8" id="KW-0547">Nucleotide-binding</keyword>
<dbReference type="Pfam" id="PF14681">
    <property type="entry name" value="UPRTase"/>
    <property type="match status" value="1"/>
</dbReference>
<evidence type="ECO:0000256" key="1">
    <source>
        <dbReference type="ARBA" id="ARBA00001946"/>
    </source>
</evidence>
<keyword evidence="5" id="KW-0021">Allosteric enzyme</keyword>
<dbReference type="UniPathway" id="UPA00574">
    <property type="reaction ID" value="UER00636"/>
</dbReference>
<dbReference type="InterPro" id="IPR000836">
    <property type="entry name" value="PRTase_dom"/>
</dbReference>
<feature type="domain" description="Phosphoribosyltransferase" evidence="14">
    <location>
        <begin position="8"/>
        <end position="210"/>
    </location>
</feature>
<evidence type="ECO:0000256" key="9">
    <source>
        <dbReference type="ARBA" id="ARBA00023134"/>
    </source>
</evidence>
<dbReference type="RefSeq" id="WP_160618938.1">
    <property type="nucleotide sequence ID" value="NZ_CP047652.1"/>
</dbReference>
<dbReference type="PANTHER" id="PTHR32315:SF4">
    <property type="entry name" value="URACIL PHOSPHORIBOSYLTRANSFERASE, CHLOROPLASTIC"/>
    <property type="match status" value="1"/>
</dbReference>
<gene>
    <name evidence="15" type="ORF">GT348_06045</name>
</gene>
<evidence type="ECO:0000256" key="4">
    <source>
        <dbReference type="ARBA" id="ARBA00011894"/>
    </source>
</evidence>
<dbReference type="InterPro" id="IPR050054">
    <property type="entry name" value="UPRTase/APRTase"/>
</dbReference>
<organism evidence="15 16">
    <name type="scientific">Aristophania vespae</name>
    <dbReference type="NCBI Taxonomy" id="2697033"/>
    <lineage>
        <taxon>Bacteria</taxon>
        <taxon>Pseudomonadati</taxon>
        <taxon>Pseudomonadota</taxon>
        <taxon>Alphaproteobacteria</taxon>
        <taxon>Acetobacterales</taxon>
        <taxon>Acetobacteraceae</taxon>
        <taxon>Aristophania</taxon>
    </lineage>
</organism>
<comment type="cofactor">
    <cofactor evidence="1">
        <name>Mg(2+)</name>
        <dbReference type="ChEBI" id="CHEBI:18420"/>
    </cofactor>
</comment>
<evidence type="ECO:0000256" key="5">
    <source>
        <dbReference type="ARBA" id="ARBA00022533"/>
    </source>
</evidence>
<evidence type="ECO:0000256" key="2">
    <source>
        <dbReference type="ARBA" id="ARBA00005180"/>
    </source>
</evidence>
<protein>
    <recommendedName>
        <fullName evidence="12 13">Uracil phosphoribosyltransferase</fullName>
        <ecNumber evidence="4 13">2.4.2.9</ecNumber>
    </recommendedName>
</protein>
<dbReference type="GO" id="GO:0005737">
    <property type="term" value="C:cytoplasm"/>
    <property type="evidence" value="ECO:0007669"/>
    <property type="project" value="UniProtKB-ARBA"/>
</dbReference>
<dbReference type="GO" id="GO:0005525">
    <property type="term" value="F:GTP binding"/>
    <property type="evidence" value="ECO:0007669"/>
    <property type="project" value="UniProtKB-KW"/>
</dbReference>
<keyword evidence="16" id="KW-1185">Reference proteome</keyword>
<evidence type="ECO:0000256" key="13">
    <source>
        <dbReference type="NCBIfam" id="TIGR01091"/>
    </source>
</evidence>
<evidence type="ECO:0000256" key="11">
    <source>
        <dbReference type="ARBA" id="ARBA00056901"/>
    </source>
</evidence>
<comment type="catalytic activity">
    <reaction evidence="10">
        <text>UMP + diphosphate = 5-phospho-alpha-D-ribose 1-diphosphate + uracil</text>
        <dbReference type="Rhea" id="RHEA:13017"/>
        <dbReference type="ChEBI" id="CHEBI:17568"/>
        <dbReference type="ChEBI" id="CHEBI:33019"/>
        <dbReference type="ChEBI" id="CHEBI:57865"/>
        <dbReference type="ChEBI" id="CHEBI:58017"/>
        <dbReference type="EC" id="2.4.2.9"/>
    </reaction>
</comment>
<dbReference type="GO" id="GO:0006223">
    <property type="term" value="P:uracil salvage"/>
    <property type="evidence" value="ECO:0007669"/>
    <property type="project" value="InterPro"/>
</dbReference>
<comment type="pathway">
    <text evidence="2">Pyrimidine metabolism; UMP biosynthesis via salvage pathway; UMP from uracil: step 1/1.</text>
</comment>
<comment type="similarity">
    <text evidence="3">Belongs to the UPRTase family.</text>
</comment>
<evidence type="ECO:0000256" key="12">
    <source>
        <dbReference type="ARBA" id="ARBA00072146"/>
    </source>
</evidence>
<evidence type="ECO:0000313" key="16">
    <source>
        <dbReference type="Proteomes" id="UP000463975"/>
    </source>
</evidence>
<reference evidence="15 16" key="1">
    <citation type="submission" date="2020-01" db="EMBL/GenBank/DDBJ databases">
        <title>Genome sequencing of strain KACC 21507.</title>
        <authorList>
            <person name="Heo J."/>
            <person name="Kim S.-J."/>
            <person name="Kim J.-S."/>
            <person name="Hong S.-B."/>
            <person name="Kwon S.-W."/>
        </authorList>
    </citation>
    <scope>NUCLEOTIDE SEQUENCE [LARGE SCALE GENOMIC DNA]</scope>
    <source>
        <strain evidence="15 16">KACC 21507</strain>
    </source>
</reference>
<dbReference type="Gene3D" id="3.40.50.2020">
    <property type="match status" value="1"/>
</dbReference>
<evidence type="ECO:0000256" key="3">
    <source>
        <dbReference type="ARBA" id="ARBA00009516"/>
    </source>
</evidence>
<dbReference type="EC" id="2.4.2.9" evidence="4 13"/>
<dbReference type="EMBL" id="CP047652">
    <property type="protein sequence ID" value="QHI95863.1"/>
    <property type="molecule type" value="Genomic_DNA"/>
</dbReference>
<evidence type="ECO:0000259" key="14">
    <source>
        <dbReference type="Pfam" id="PF14681"/>
    </source>
</evidence>
<dbReference type="InterPro" id="IPR005765">
    <property type="entry name" value="UPRT"/>
</dbReference>
<dbReference type="GO" id="GO:0004845">
    <property type="term" value="F:uracil phosphoribosyltransferase activity"/>
    <property type="evidence" value="ECO:0007669"/>
    <property type="project" value="UniProtKB-UniRule"/>
</dbReference>
<dbReference type="Proteomes" id="UP000463975">
    <property type="component" value="Chromosome"/>
</dbReference>
<dbReference type="NCBIfam" id="TIGR01091">
    <property type="entry name" value="upp"/>
    <property type="match status" value="1"/>
</dbReference>
<name>A0A6P1NEM8_9PROT</name>
<accession>A0A6P1NEM8</accession>